<organism evidence="4 5">
    <name type="scientific">Nocardia salmonicida</name>
    <dbReference type="NCBI Taxonomy" id="53431"/>
    <lineage>
        <taxon>Bacteria</taxon>
        <taxon>Bacillati</taxon>
        <taxon>Actinomycetota</taxon>
        <taxon>Actinomycetes</taxon>
        <taxon>Mycobacteriales</taxon>
        <taxon>Nocardiaceae</taxon>
        <taxon>Nocardia</taxon>
    </lineage>
</organism>
<dbReference type="RefSeq" id="WP_405151092.1">
    <property type="nucleotide sequence ID" value="NZ_CP109527.1"/>
</dbReference>
<dbReference type="EMBL" id="CP109527">
    <property type="protein sequence ID" value="WTY39194.1"/>
    <property type="molecule type" value="Genomic_DNA"/>
</dbReference>
<dbReference type="Pfam" id="PF10017">
    <property type="entry name" value="Methyltransf_33"/>
    <property type="match status" value="1"/>
</dbReference>
<accession>A0ABZ1NHK9</accession>
<proteinExistence type="predicted"/>
<name>A0ABZ1NHK9_9NOCA</name>
<dbReference type="PIRSF" id="PIRSF018005">
    <property type="entry name" value="UCP018005"/>
    <property type="match status" value="1"/>
</dbReference>
<sequence length="321" mass="35579">MLSIDRLQPTGEHDLIRSEIAAGLSAQSKWLPSRLLFDERGIRLRDDIVRLPQFHAARSELAILAANAGTIAGATGACTLLELGARRPNATRRLIDGLAATLQTYIPVDFRDDALVETATVIARAYPRLSVRAIVADFVREPHRLPARGGRLITLLGGVFGGCLPGERAKMLRRIRTTMEWDDTVLIGVDVTSAPQRLIAARTDRFGVNATFNRNILCVLNRELGAQFPQDQFEHHAVWDEAASRVELRLRARCDQHVPIPGLGLELEVERGSQIRTETVATFRREQLESELSAVDLAIDRWWTAPRGDYALVLAKSSIGQ</sequence>
<evidence type="ECO:0000313" key="4">
    <source>
        <dbReference type="EMBL" id="WTY39194.1"/>
    </source>
</evidence>
<keyword evidence="2" id="KW-0808">Transferase</keyword>
<dbReference type="Gene3D" id="3.40.50.150">
    <property type="entry name" value="Vaccinia Virus protein VP39"/>
    <property type="match status" value="1"/>
</dbReference>
<dbReference type="InterPro" id="IPR029063">
    <property type="entry name" value="SAM-dependent_MTases_sf"/>
</dbReference>
<evidence type="ECO:0000256" key="2">
    <source>
        <dbReference type="ARBA" id="ARBA00022679"/>
    </source>
</evidence>
<dbReference type="InterPro" id="IPR017804">
    <property type="entry name" value="MeTrfase_EgtD-like"/>
</dbReference>
<protein>
    <submittedName>
        <fullName evidence="4">L-histidine N(Alpha)-methyltransferase</fullName>
    </submittedName>
</protein>
<dbReference type="PANTHER" id="PTHR43397">
    <property type="entry name" value="ERGOTHIONEINE BIOSYNTHESIS PROTEIN 1"/>
    <property type="match status" value="1"/>
</dbReference>
<feature type="domain" description="Histidine-specific methyltransferase SAM-dependent" evidence="3">
    <location>
        <begin position="17"/>
        <end position="316"/>
    </location>
</feature>
<keyword evidence="5" id="KW-1185">Reference proteome</keyword>
<dbReference type="Proteomes" id="UP001621418">
    <property type="component" value="Chromosome"/>
</dbReference>
<dbReference type="InterPro" id="IPR019257">
    <property type="entry name" value="MeTrfase_dom"/>
</dbReference>
<reference evidence="4 5" key="1">
    <citation type="submission" date="2022-10" db="EMBL/GenBank/DDBJ databases">
        <title>The complete genomes of actinobacterial strains from the NBC collection.</title>
        <authorList>
            <person name="Joergensen T.S."/>
            <person name="Alvarez Arevalo M."/>
            <person name="Sterndorff E.B."/>
            <person name="Faurdal D."/>
            <person name="Vuksanovic O."/>
            <person name="Mourched A.-S."/>
            <person name="Charusanti P."/>
            <person name="Shaw S."/>
            <person name="Blin K."/>
            <person name="Weber T."/>
        </authorList>
    </citation>
    <scope>NUCLEOTIDE SEQUENCE [LARGE SCALE GENOMIC DNA]</scope>
    <source>
        <strain evidence="4 5">NBC_01413</strain>
    </source>
</reference>
<dbReference type="InterPro" id="IPR051128">
    <property type="entry name" value="EgtD_Methyltrsf_superfamily"/>
</dbReference>
<evidence type="ECO:0000259" key="3">
    <source>
        <dbReference type="Pfam" id="PF10017"/>
    </source>
</evidence>
<evidence type="ECO:0000256" key="1">
    <source>
        <dbReference type="ARBA" id="ARBA00022603"/>
    </source>
</evidence>
<dbReference type="PANTHER" id="PTHR43397:SF1">
    <property type="entry name" value="ERGOTHIONEINE BIOSYNTHESIS PROTEIN 1"/>
    <property type="match status" value="1"/>
</dbReference>
<keyword evidence="1" id="KW-0489">Methyltransferase</keyword>
<gene>
    <name evidence="4" type="ORF">OG308_15850</name>
</gene>
<evidence type="ECO:0000313" key="5">
    <source>
        <dbReference type="Proteomes" id="UP001621418"/>
    </source>
</evidence>